<feature type="region of interest" description="Disordered" evidence="2">
    <location>
        <begin position="1"/>
        <end position="23"/>
    </location>
</feature>
<sequence length="167" mass="18141">MSDLDLSKLNDKNPSHWTESGEPSLAAVKAIVGRAVTREEVRATGRMRNKPPATKPAVDRARLIAETALAVQEQIQKIAKLKAQVKEKNAAFAAVHAELMRVTPPPSVEEGIREHLRRTAEHAAAGNVAVPVEFKPASKLDAIMQGAPRRGAHDVTGNTRRVRGLLR</sequence>
<dbReference type="AlphaFoldDB" id="A0AB39XCK9"/>
<name>A0AB39XCK9_9BRAD</name>
<reference evidence="3" key="1">
    <citation type="submission" date="2024-08" db="EMBL/GenBank/DDBJ databases">
        <authorList>
            <person name="Chaddad Z."/>
            <person name="Lamrabet M."/>
            <person name="Bouhnik O."/>
            <person name="Alami S."/>
            <person name="Wipf D."/>
            <person name="Courty P.E."/>
            <person name="Missbah El Idrissi M."/>
        </authorList>
    </citation>
    <scope>NUCLEOTIDE SEQUENCE</scope>
    <source>
        <strain evidence="3">LLZ17</strain>
    </source>
</reference>
<protein>
    <submittedName>
        <fullName evidence="3">Uncharacterized protein</fullName>
    </submittedName>
</protein>
<feature type="compositionally biased region" description="Basic and acidic residues" evidence="2">
    <location>
        <begin position="1"/>
        <end position="14"/>
    </location>
</feature>
<evidence type="ECO:0000256" key="2">
    <source>
        <dbReference type="SAM" id="MobiDB-lite"/>
    </source>
</evidence>
<feature type="coiled-coil region" evidence="1">
    <location>
        <begin position="64"/>
        <end position="91"/>
    </location>
</feature>
<evidence type="ECO:0000256" key="1">
    <source>
        <dbReference type="SAM" id="Coils"/>
    </source>
</evidence>
<gene>
    <name evidence="3" type="ORF">AB8Z38_22995</name>
</gene>
<accession>A0AB39XCK9</accession>
<dbReference type="EMBL" id="CP165734">
    <property type="protein sequence ID" value="XDV55620.1"/>
    <property type="molecule type" value="Genomic_DNA"/>
</dbReference>
<evidence type="ECO:0000313" key="3">
    <source>
        <dbReference type="EMBL" id="XDV55620.1"/>
    </source>
</evidence>
<proteinExistence type="predicted"/>
<dbReference type="RefSeq" id="WP_369720070.1">
    <property type="nucleotide sequence ID" value="NZ_CP165734.1"/>
</dbReference>
<keyword evidence="1" id="KW-0175">Coiled coil</keyword>
<organism evidence="3">
    <name type="scientific">Bradyrhizobium sp. LLZ17</name>
    <dbReference type="NCBI Taxonomy" id="3239388"/>
    <lineage>
        <taxon>Bacteria</taxon>
        <taxon>Pseudomonadati</taxon>
        <taxon>Pseudomonadota</taxon>
        <taxon>Alphaproteobacteria</taxon>
        <taxon>Hyphomicrobiales</taxon>
        <taxon>Nitrobacteraceae</taxon>
        <taxon>Bradyrhizobium</taxon>
    </lineage>
</organism>